<dbReference type="InterPro" id="IPR006439">
    <property type="entry name" value="HAD-SF_hydro_IA"/>
</dbReference>
<dbReference type="SUPFAM" id="SSF56784">
    <property type="entry name" value="HAD-like"/>
    <property type="match status" value="1"/>
</dbReference>
<dbReference type="PANTHER" id="PTHR43611:SF3">
    <property type="entry name" value="FLAVIN MONONUCLEOTIDE HYDROLASE 1, CHLOROPLATIC"/>
    <property type="match status" value="1"/>
</dbReference>
<dbReference type="EMBL" id="MFVV01000006">
    <property type="protein sequence ID" value="OGJ04174.1"/>
    <property type="molecule type" value="Genomic_DNA"/>
</dbReference>
<name>A0A1F6YCT8_9BACT</name>
<dbReference type="Proteomes" id="UP000176192">
    <property type="component" value="Unassembled WGS sequence"/>
</dbReference>
<reference evidence="1 2" key="1">
    <citation type="journal article" date="2016" name="Nat. Commun.">
        <title>Thousands of microbial genomes shed light on interconnected biogeochemical processes in an aquifer system.</title>
        <authorList>
            <person name="Anantharaman K."/>
            <person name="Brown C.T."/>
            <person name="Hug L.A."/>
            <person name="Sharon I."/>
            <person name="Castelle C.J."/>
            <person name="Probst A.J."/>
            <person name="Thomas B.C."/>
            <person name="Singh A."/>
            <person name="Wilkins M.J."/>
            <person name="Karaoz U."/>
            <person name="Brodie E.L."/>
            <person name="Williams K.H."/>
            <person name="Hubbard S.S."/>
            <person name="Banfield J.F."/>
        </authorList>
    </citation>
    <scope>NUCLEOTIDE SEQUENCE [LARGE SCALE GENOMIC DNA]</scope>
</reference>
<sequence>MIKVILFDIDGIIITGRKHLFSERLASEYNISQELVEEFFRTDFRECTFGRADLKEKISPHLDKWNWGNGVEKLLEYWFTSENKTDKEVLDTVSRLRSRGIKCYIATRQEKYRSRYLLETLGLRKYFDGAFITCDIGYDKSQTEFWEYVLKKLEAKPEEIMFFDDTTKNIQFAESLGVKAIFYENINTLKKHTDSP</sequence>
<evidence type="ECO:0008006" key="3">
    <source>
        <dbReference type="Google" id="ProtNLM"/>
    </source>
</evidence>
<organism evidence="1 2">
    <name type="scientific">Candidatus Nomurabacteria bacterium RIFCSPLOWO2_12_FULL_46_14</name>
    <dbReference type="NCBI Taxonomy" id="1801797"/>
    <lineage>
        <taxon>Bacteria</taxon>
        <taxon>Candidatus Nomuraibacteriota</taxon>
    </lineage>
</organism>
<dbReference type="Gene3D" id="3.40.50.1000">
    <property type="entry name" value="HAD superfamily/HAD-like"/>
    <property type="match status" value="1"/>
</dbReference>
<dbReference type="Pfam" id="PF00702">
    <property type="entry name" value="Hydrolase"/>
    <property type="match status" value="1"/>
</dbReference>
<proteinExistence type="predicted"/>
<evidence type="ECO:0000313" key="2">
    <source>
        <dbReference type="Proteomes" id="UP000176192"/>
    </source>
</evidence>
<dbReference type="SFLD" id="SFLDS00003">
    <property type="entry name" value="Haloacid_Dehalogenase"/>
    <property type="match status" value="1"/>
</dbReference>
<dbReference type="PANTHER" id="PTHR43611">
    <property type="entry name" value="ALPHA-D-GLUCOSE 1-PHOSPHATE PHOSPHATASE"/>
    <property type="match status" value="1"/>
</dbReference>
<comment type="caution">
    <text evidence="1">The sequence shown here is derived from an EMBL/GenBank/DDBJ whole genome shotgun (WGS) entry which is preliminary data.</text>
</comment>
<dbReference type="PRINTS" id="PR00413">
    <property type="entry name" value="HADHALOGNASE"/>
</dbReference>
<dbReference type="InterPro" id="IPR023214">
    <property type="entry name" value="HAD_sf"/>
</dbReference>
<accession>A0A1F6YCT8</accession>
<dbReference type="SFLD" id="SFLDG01129">
    <property type="entry name" value="C1.5:_HAD__Beta-PGM__Phosphata"/>
    <property type="match status" value="1"/>
</dbReference>
<gene>
    <name evidence="1" type="ORF">A3G06_00475</name>
</gene>
<protein>
    <recommendedName>
        <fullName evidence="3">FCP1 homology domain-containing protein</fullName>
    </recommendedName>
</protein>
<dbReference type="AlphaFoldDB" id="A0A1F6YCT8"/>
<dbReference type="STRING" id="1801797.A3G06_00475"/>
<dbReference type="InterPro" id="IPR036412">
    <property type="entry name" value="HAD-like_sf"/>
</dbReference>
<dbReference type="NCBIfam" id="TIGR01509">
    <property type="entry name" value="HAD-SF-IA-v3"/>
    <property type="match status" value="1"/>
</dbReference>
<evidence type="ECO:0000313" key="1">
    <source>
        <dbReference type="EMBL" id="OGJ04174.1"/>
    </source>
</evidence>